<accession>A0A834TNU9</accession>
<evidence type="ECO:0000313" key="2">
    <source>
        <dbReference type="EMBL" id="KAF7824862.1"/>
    </source>
</evidence>
<dbReference type="Proteomes" id="UP000634136">
    <property type="component" value="Unassembled WGS sequence"/>
</dbReference>
<comment type="caution">
    <text evidence="2">The sequence shown here is derived from an EMBL/GenBank/DDBJ whole genome shotgun (WGS) entry which is preliminary data.</text>
</comment>
<gene>
    <name evidence="2" type="ORF">G2W53_023006</name>
</gene>
<evidence type="ECO:0000313" key="3">
    <source>
        <dbReference type="Proteomes" id="UP000634136"/>
    </source>
</evidence>
<reference evidence="2" key="1">
    <citation type="submission" date="2020-09" db="EMBL/GenBank/DDBJ databases">
        <title>Genome-Enabled Discovery of Anthraquinone Biosynthesis in Senna tora.</title>
        <authorList>
            <person name="Kang S.-H."/>
            <person name="Pandey R.P."/>
            <person name="Lee C.-M."/>
            <person name="Sim J.-S."/>
            <person name="Jeong J.-T."/>
            <person name="Choi B.-S."/>
            <person name="Jung M."/>
            <person name="Ginzburg D."/>
            <person name="Zhao K."/>
            <person name="Won S.Y."/>
            <person name="Oh T.-J."/>
            <person name="Yu Y."/>
            <person name="Kim N.-H."/>
            <person name="Lee O.R."/>
            <person name="Lee T.-H."/>
            <person name="Bashyal P."/>
            <person name="Kim T.-S."/>
            <person name="Lee W.-H."/>
            <person name="Kawkins C."/>
            <person name="Kim C.-K."/>
            <person name="Kim J.S."/>
            <person name="Ahn B.O."/>
            <person name="Rhee S.Y."/>
            <person name="Sohng J.K."/>
        </authorList>
    </citation>
    <scope>NUCLEOTIDE SEQUENCE</scope>
    <source>
        <tissue evidence="2">Leaf</tissue>
    </source>
</reference>
<dbReference type="EMBL" id="JAAIUW010000007">
    <property type="protein sequence ID" value="KAF7824862.1"/>
    <property type="molecule type" value="Genomic_DNA"/>
</dbReference>
<protein>
    <submittedName>
        <fullName evidence="2">Uncharacterized protein</fullName>
    </submittedName>
</protein>
<evidence type="ECO:0000256" key="1">
    <source>
        <dbReference type="SAM" id="MobiDB-lite"/>
    </source>
</evidence>
<feature type="region of interest" description="Disordered" evidence="1">
    <location>
        <begin position="1"/>
        <end position="32"/>
    </location>
</feature>
<name>A0A834TNU9_9FABA</name>
<dbReference type="AlphaFoldDB" id="A0A834TNU9"/>
<sequence>MKRSSSASSFSYLCSSSASAFGVSKSQSSGGEREEWWWCFVVTIWNNDAVRGAVVMRVQVSEFACKTTMASFFGAWSDKAMGQSDMLMRQSEVL</sequence>
<organism evidence="2 3">
    <name type="scientific">Senna tora</name>
    <dbReference type="NCBI Taxonomy" id="362788"/>
    <lineage>
        <taxon>Eukaryota</taxon>
        <taxon>Viridiplantae</taxon>
        <taxon>Streptophyta</taxon>
        <taxon>Embryophyta</taxon>
        <taxon>Tracheophyta</taxon>
        <taxon>Spermatophyta</taxon>
        <taxon>Magnoliopsida</taxon>
        <taxon>eudicotyledons</taxon>
        <taxon>Gunneridae</taxon>
        <taxon>Pentapetalae</taxon>
        <taxon>rosids</taxon>
        <taxon>fabids</taxon>
        <taxon>Fabales</taxon>
        <taxon>Fabaceae</taxon>
        <taxon>Caesalpinioideae</taxon>
        <taxon>Cassia clade</taxon>
        <taxon>Senna</taxon>
    </lineage>
</organism>
<feature type="compositionally biased region" description="Low complexity" evidence="1">
    <location>
        <begin position="1"/>
        <end position="29"/>
    </location>
</feature>
<proteinExistence type="predicted"/>
<keyword evidence="3" id="KW-1185">Reference proteome</keyword>